<dbReference type="InterPro" id="IPR033614">
    <property type="entry name" value="RASSF1-6"/>
</dbReference>
<sequence>MEEWAIIPATVCENLVKTYRKRLTSHFTVRSTSVVFGSCDTCHYQCRPFIQLDYITDRRLLTTEQTDVSEDTMETDTNVDENDVDILKQHLKTSVRKYNLTQLHQLYGSYTGFIRVLLKLTRPVSLPPPWKASSPQESGQLDGGMKCRTSFYLPKDTAKHLHIGSRTQVREVIEALLNKFTVVDKPAKFALFERSEHQNQIYLRKLSDDERPLHLLVLKENETGEVNVSHLQNHRNKTYFYEAMANITTPG</sequence>
<dbReference type="Proteomes" id="UP000694395">
    <property type="component" value="Chromosome 7"/>
</dbReference>
<reference evidence="2" key="2">
    <citation type="submission" date="2025-08" db="UniProtKB">
        <authorList>
            <consortium name="Ensembl"/>
        </authorList>
    </citation>
    <scope>IDENTIFICATION</scope>
</reference>
<organism evidence="2 3">
    <name type="scientific">Oncorhynchus mykiss</name>
    <name type="common">Rainbow trout</name>
    <name type="synonym">Salmo gairdneri</name>
    <dbReference type="NCBI Taxonomy" id="8022"/>
    <lineage>
        <taxon>Eukaryota</taxon>
        <taxon>Metazoa</taxon>
        <taxon>Chordata</taxon>
        <taxon>Craniata</taxon>
        <taxon>Vertebrata</taxon>
        <taxon>Euteleostomi</taxon>
        <taxon>Actinopterygii</taxon>
        <taxon>Neopterygii</taxon>
        <taxon>Teleostei</taxon>
        <taxon>Protacanthopterygii</taxon>
        <taxon>Salmoniformes</taxon>
        <taxon>Salmonidae</taxon>
        <taxon>Salmoninae</taxon>
        <taxon>Oncorhynchus</taxon>
    </lineage>
</organism>
<dbReference type="GO" id="GO:0005634">
    <property type="term" value="C:nucleus"/>
    <property type="evidence" value="ECO:0007669"/>
    <property type="project" value="TreeGrafter"/>
</dbReference>
<dbReference type="PANTHER" id="PTHR22738">
    <property type="entry name" value="RASSF"/>
    <property type="match status" value="1"/>
</dbReference>
<dbReference type="GeneTree" id="ENSGT00940000155664"/>
<dbReference type="PANTHER" id="PTHR22738:SF12">
    <property type="entry name" value="RAS ASSOCIATION DOMAIN-CONTAINING PROTEIN 1"/>
    <property type="match status" value="1"/>
</dbReference>
<dbReference type="SUPFAM" id="SSF54236">
    <property type="entry name" value="Ubiquitin-like"/>
    <property type="match status" value="1"/>
</dbReference>
<feature type="domain" description="Ras-associating" evidence="1">
    <location>
        <begin position="149"/>
        <end position="236"/>
    </location>
</feature>
<evidence type="ECO:0000259" key="1">
    <source>
        <dbReference type="PROSITE" id="PS50200"/>
    </source>
</evidence>
<proteinExistence type="predicted"/>
<dbReference type="Pfam" id="PF00788">
    <property type="entry name" value="RA"/>
    <property type="match status" value="1"/>
</dbReference>
<name>A0A8C7PAG0_ONCMY</name>
<protein>
    <submittedName>
        <fullName evidence="2">Ras association domain family member 1</fullName>
    </submittedName>
</protein>
<dbReference type="PROSITE" id="PS50200">
    <property type="entry name" value="RA"/>
    <property type="match status" value="1"/>
</dbReference>
<dbReference type="InterPro" id="IPR029071">
    <property type="entry name" value="Ubiquitin-like_domsf"/>
</dbReference>
<accession>A0A8C7PAG0</accession>
<dbReference type="AlphaFoldDB" id="A0A8C7PAG0"/>
<dbReference type="InterPro" id="IPR000159">
    <property type="entry name" value="RA_dom"/>
</dbReference>
<dbReference type="GO" id="GO:0015630">
    <property type="term" value="C:microtubule cytoskeleton"/>
    <property type="evidence" value="ECO:0007669"/>
    <property type="project" value="TreeGrafter"/>
</dbReference>
<evidence type="ECO:0000313" key="2">
    <source>
        <dbReference type="Ensembl" id="ENSOMYP00000019761.2"/>
    </source>
</evidence>
<dbReference type="Gene3D" id="3.10.20.90">
    <property type="entry name" value="Phosphatidylinositol 3-kinase Catalytic Subunit, Chain A, domain 1"/>
    <property type="match status" value="1"/>
</dbReference>
<evidence type="ECO:0000313" key="3">
    <source>
        <dbReference type="Proteomes" id="UP000694395"/>
    </source>
</evidence>
<dbReference type="Ensembl" id="ENSOMYT00000021711.2">
    <property type="protein sequence ID" value="ENSOMYP00000019761.2"/>
    <property type="gene ID" value="ENSOMYG00000009560.2"/>
</dbReference>
<reference evidence="2" key="1">
    <citation type="submission" date="2020-07" db="EMBL/GenBank/DDBJ databases">
        <title>A long reads based de novo assembly of the rainbow trout Arlee double haploid line genome.</title>
        <authorList>
            <person name="Gao G."/>
            <person name="Palti Y."/>
        </authorList>
    </citation>
    <scope>NUCLEOTIDE SEQUENCE [LARGE SCALE GENOMIC DNA]</scope>
</reference>
<reference evidence="2" key="3">
    <citation type="submission" date="2025-09" db="UniProtKB">
        <authorList>
            <consortium name="Ensembl"/>
        </authorList>
    </citation>
    <scope>IDENTIFICATION</scope>
</reference>
<dbReference type="SMART" id="SM00314">
    <property type="entry name" value="RA"/>
    <property type="match status" value="1"/>
</dbReference>
<dbReference type="GO" id="GO:0007265">
    <property type="term" value="P:Ras protein signal transduction"/>
    <property type="evidence" value="ECO:0007669"/>
    <property type="project" value="TreeGrafter"/>
</dbReference>
<keyword evidence="3" id="KW-1185">Reference proteome</keyword>